<comment type="caution">
    <text evidence="1">The sequence shown here is derived from an EMBL/GenBank/DDBJ whole genome shotgun (WGS) entry which is preliminary data.</text>
</comment>
<dbReference type="EMBL" id="JAEVHI010000001">
    <property type="protein sequence ID" value="KAG5303223.1"/>
    <property type="molecule type" value="Genomic_DNA"/>
</dbReference>
<gene>
    <name evidence="1" type="ORF">I7I52_01154</name>
</gene>
<sequence length="68" mass="7788">MLRTVRKGKEISTPHWQHSGLGGGVIFEWPRVKLHSWKCCLVGMSRWSSRTLISSILPLCGWYSFCPV</sequence>
<organism evidence="1 2">
    <name type="scientific">Ajellomyces capsulatus</name>
    <name type="common">Darling's disease fungus</name>
    <name type="synonym">Histoplasma capsulatum</name>
    <dbReference type="NCBI Taxonomy" id="5037"/>
    <lineage>
        <taxon>Eukaryota</taxon>
        <taxon>Fungi</taxon>
        <taxon>Dikarya</taxon>
        <taxon>Ascomycota</taxon>
        <taxon>Pezizomycotina</taxon>
        <taxon>Eurotiomycetes</taxon>
        <taxon>Eurotiomycetidae</taxon>
        <taxon>Onygenales</taxon>
        <taxon>Ajellomycetaceae</taxon>
        <taxon>Histoplasma</taxon>
    </lineage>
</organism>
<dbReference type="AlphaFoldDB" id="A0A8H7Z8Q2"/>
<proteinExistence type="predicted"/>
<dbReference type="Proteomes" id="UP000670092">
    <property type="component" value="Unassembled WGS sequence"/>
</dbReference>
<protein>
    <submittedName>
        <fullName evidence="1">Uncharacterized protein</fullName>
    </submittedName>
</protein>
<evidence type="ECO:0000313" key="1">
    <source>
        <dbReference type="EMBL" id="KAG5303223.1"/>
    </source>
</evidence>
<evidence type="ECO:0000313" key="2">
    <source>
        <dbReference type="Proteomes" id="UP000670092"/>
    </source>
</evidence>
<name>A0A8H7Z8Q2_AJECA</name>
<reference evidence="1 2" key="1">
    <citation type="submission" date="2021-01" db="EMBL/GenBank/DDBJ databases">
        <title>Chromosome-level genome assembly of a human fungal pathogen reveals clustering of transcriptionally co-regulated genes.</title>
        <authorList>
            <person name="Voorhies M."/>
            <person name="Cohen S."/>
            <person name="Shea T.P."/>
            <person name="Petrus S."/>
            <person name="Munoz J.F."/>
            <person name="Poplawski S."/>
            <person name="Goldman W.E."/>
            <person name="Michael T."/>
            <person name="Cuomo C.A."/>
            <person name="Sil A."/>
            <person name="Beyhan S."/>
        </authorList>
    </citation>
    <scope>NUCLEOTIDE SEQUENCE [LARGE SCALE GENOMIC DNA]</scope>
    <source>
        <strain evidence="1 2">G184AR</strain>
    </source>
</reference>
<dbReference type="VEuPathDB" id="FungiDB:I7I52_01154"/>
<accession>A0A8H7Z8Q2</accession>